<gene>
    <name evidence="2" type="ORF">GTO89_02195</name>
</gene>
<feature type="transmembrane region" description="Helical" evidence="1">
    <location>
        <begin position="80"/>
        <end position="102"/>
    </location>
</feature>
<sequence>MDRKWTLLAYVSMFLSVALLATPKFAPICTEMMITQSGAAVPMRCHYAFQAEYLVGIFALLLSGGLLALKESGGRRVLSLLLIASGAFVFLIPQSWLIGICAKDTMDCHRTAHWMYAWAGLLIANSGFLAWLTREVKETPTDFNEAAHF</sequence>
<evidence type="ECO:0000256" key="1">
    <source>
        <dbReference type="SAM" id="Phobius"/>
    </source>
</evidence>
<evidence type="ECO:0000313" key="2">
    <source>
        <dbReference type="EMBL" id="MZP41842.1"/>
    </source>
</evidence>
<feature type="transmembrane region" description="Helical" evidence="1">
    <location>
        <begin position="114"/>
        <end position="133"/>
    </location>
</feature>
<evidence type="ECO:0000313" key="3">
    <source>
        <dbReference type="Proteomes" id="UP000471031"/>
    </source>
</evidence>
<feature type="transmembrane region" description="Helical" evidence="1">
    <location>
        <begin position="47"/>
        <end position="68"/>
    </location>
</feature>
<dbReference type="AlphaFoldDB" id="A0A845L5F6"/>
<keyword evidence="1" id="KW-0472">Membrane</keyword>
<accession>A0A845L5F6</accession>
<dbReference type="Proteomes" id="UP000471031">
    <property type="component" value="Unassembled WGS sequence"/>
</dbReference>
<comment type="caution">
    <text evidence="2">The sequence shown here is derived from an EMBL/GenBank/DDBJ whole genome shotgun (WGS) entry which is preliminary data.</text>
</comment>
<feature type="transmembrane region" description="Helical" evidence="1">
    <location>
        <begin position="6"/>
        <end position="26"/>
    </location>
</feature>
<organism evidence="2 3">
    <name type="scientific">Heliomicrobium gestii</name>
    <name type="common">Heliobacterium gestii</name>
    <dbReference type="NCBI Taxonomy" id="2699"/>
    <lineage>
        <taxon>Bacteria</taxon>
        <taxon>Bacillati</taxon>
        <taxon>Bacillota</taxon>
        <taxon>Clostridia</taxon>
        <taxon>Eubacteriales</taxon>
        <taxon>Heliobacteriaceae</taxon>
        <taxon>Heliomicrobium</taxon>
    </lineage>
</organism>
<keyword evidence="1" id="KW-1133">Transmembrane helix</keyword>
<dbReference type="Pfam" id="PF14387">
    <property type="entry name" value="DUF4418"/>
    <property type="match status" value="1"/>
</dbReference>
<keyword evidence="1" id="KW-0812">Transmembrane</keyword>
<proteinExistence type="predicted"/>
<dbReference type="EMBL" id="WXEX01000002">
    <property type="protein sequence ID" value="MZP41842.1"/>
    <property type="molecule type" value="Genomic_DNA"/>
</dbReference>
<dbReference type="InterPro" id="IPR025531">
    <property type="entry name" value="DUF4418"/>
</dbReference>
<keyword evidence="3" id="KW-1185">Reference proteome</keyword>
<dbReference type="OrthoDB" id="2083659at2"/>
<protein>
    <submittedName>
        <fullName evidence="2">DUF4418 family protein</fullName>
    </submittedName>
</protein>
<dbReference type="RefSeq" id="WP_161260438.1">
    <property type="nucleotide sequence ID" value="NZ_JAFBDC010000002.1"/>
</dbReference>
<reference evidence="2 3" key="1">
    <citation type="submission" date="2020-01" db="EMBL/GenBank/DDBJ databases">
        <title>Whole genome sequence of Heliobacterium gestii DSM 11169.</title>
        <authorList>
            <person name="Kyndt J.A."/>
            <person name="Meyer T.E."/>
        </authorList>
    </citation>
    <scope>NUCLEOTIDE SEQUENCE [LARGE SCALE GENOMIC DNA]</scope>
    <source>
        <strain evidence="2 3">DSM 11169</strain>
    </source>
</reference>
<name>A0A845L5F6_HELGE</name>